<protein>
    <submittedName>
        <fullName evidence="5">GntR family transcriptional regulator</fullName>
    </submittedName>
</protein>
<dbReference type="PANTHER" id="PTHR43537:SF24">
    <property type="entry name" value="GLUCONATE OPERON TRANSCRIPTIONAL REPRESSOR"/>
    <property type="match status" value="1"/>
</dbReference>
<comment type="caution">
    <text evidence="5">The sequence shown here is derived from an EMBL/GenBank/DDBJ whole genome shotgun (WGS) entry which is preliminary data.</text>
</comment>
<dbReference type="EMBL" id="JAEKOZ010000029">
    <property type="protein sequence ID" value="MBJ3811710.1"/>
    <property type="molecule type" value="Genomic_DNA"/>
</dbReference>
<dbReference type="SMART" id="SM00345">
    <property type="entry name" value="HTH_GNTR"/>
    <property type="match status" value="1"/>
</dbReference>
<dbReference type="InterPro" id="IPR011711">
    <property type="entry name" value="GntR_C"/>
</dbReference>
<evidence type="ECO:0000256" key="1">
    <source>
        <dbReference type="ARBA" id="ARBA00023015"/>
    </source>
</evidence>
<reference evidence="5 6" key="1">
    <citation type="submission" date="2020-12" db="EMBL/GenBank/DDBJ databases">
        <title>Streptomyces typhae sp. nov., a novel endophytic actinomycete isolated from the root of cattail pollen (Typha angustifolia L.).</title>
        <authorList>
            <person name="Peng C."/>
            <person name="Liu C."/>
        </authorList>
    </citation>
    <scope>NUCLEOTIDE SEQUENCE [LARGE SCALE GENOMIC DNA]</scope>
    <source>
        <strain evidence="5 6">JCM 4753</strain>
    </source>
</reference>
<evidence type="ECO:0000313" key="6">
    <source>
        <dbReference type="Proteomes" id="UP000634780"/>
    </source>
</evidence>
<dbReference type="Gene3D" id="1.20.120.530">
    <property type="entry name" value="GntR ligand-binding domain-like"/>
    <property type="match status" value="1"/>
</dbReference>
<proteinExistence type="predicted"/>
<dbReference type="SUPFAM" id="SSF46785">
    <property type="entry name" value="Winged helix' DNA-binding domain"/>
    <property type="match status" value="1"/>
</dbReference>
<dbReference type="InterPro" id="IPR036390">
    <property type="entry name" value="WH_DNA-bd_sf"/>
</dbReference>
<dbReference type="PRINTS" id="PR00035">
    <property type="entry name" value="HTHGNTR"/>
</dbReference>
<evidence type="ECO:0000313" key="5">
    <source>
        <dbReference type="EMBL" id="MBJ3811710.1"/>
    </source>
</evidence>
<keyword evidence="6" id="KW-1185">Reference proteome</keyword>
<keyword evidence="1" id="KW-0805">Transcription regulation</keyword>
<dbReference type="RefSeq" id="WP_190120143.1">
    <property type="nucleotide sequence ID" value="NZ_BMVR01000021.1"/>
</dbReference>
<dbReference type="PANTHER" id="PTHR43537">
    <property type="entry name" value="TRANSCRIPTIONAL REGULATOR, GNTR FAMILY"/>
    <property type="match status" value="1"/>
</dbReference>
<dbReference type="Proteomes" id="UP000634780">
    <property type="component" value="Unassembled WGS sequence"/>
</dbReference>
<dbReference type="PROSITE" id="PS50949">
    <property type="entry name" value="HTH_GNTR"/>
    <property type="match status" value="1"/>
</dbReference>
<name>A0ABS0XEU9_9ACTN</name>
<dbReference type="Pfam" id="PF00392">
    <property type="entry name" value="GntR"/>
    <property type="match status" value="1"/>
</dbReference>
<sequence length="227" mass="24925">MSASMLPKATRRGLADEAADLVRDAIFAGRIAPGARLREVNLAEELGVSRGSVRDGLAQLEKEGLVRSGWHRSTTVIDVTPRDVQEVYELRAALDRLAATTARRAATEAGLDALDGLIAGMEERARDGASDSELAAADLAFHDQIYHLADNDRLTAAWHTIRSQIRLFHLCRIADAAADYRARVVEEHRKIVDLLRGDDEPALARYAQEHVDIARRVLLATMEEAPS</sequence>
<dbReference type="Pfam" id="PF07729">
    <property type="entry name" value="FCD"/>
    <property type="match status" value="1"/>
</dbReference>
<evidence type="ECO:0000256" key="3">
    <source>
        <dbReference type="ARBA" id="ARBA00023163"/>
    </source>
</evidence>
<keyword evidence="2" id="KW-0238">DNA-binding</keyword>
<dbReference type="InterPro" id="IPR036388">
    <property type="entry name" value="WH-like_DNA-bd_sf"/>
</dbReference>
<organism evidence="5 6">
    <name type="scientific">Streptomyces flavofungini</name>
    <dbReference type="NCBI Taxonomy" id="68200"/>
    <lineage>
        <taxon>Bacteria</taxon>
        <taxon>Bacillati</taxon>
        <taxon>Actinomycetota</taxon>
        <taxon>Actinomycetes</taxon>
        <taxon>Kitasatosporales</taxon>
        <taxon>Streptomycetaceae</taxon>
        <taxon>Streptomyces</taxon>
    </lineage>
</organism>
<gene>
    <name evidence="5" type="ORF">JGB26_32250</name>
</gene>
<evidence type="ECO:0000256" key="2">
    <source>
        <dbReference type="ARBA" id="ARBA00023125"/>
    </source>
</evidence>
<dbReference type="InterPro" id="IPR008920">
    <property type="entry name" value="TF_FadR/GntR_C"/>
</dbReference>
<evidence type="ECO:0000259" key="4">
    <source>
        <dbReference type="PROSITE" id="PS50949"/>
    </source>
</evidence>
<dbReference type="SUPFAM" id="SSF48008">
    <property type="entry name" value="GntR ligand-binding domain-like"/>
    <property type="match status" value="1"/>
</dbReference>
<feature type="domain" description="HTH gntR-type" evidence="4">
    <location>
        <begin position="12"/>
        <end position="79"/>
    </location>
</feature>
<dbReference type="InterPro" id="IPR000524">
    <property type="entry name" value="Tscrpt_reg_HTH_GntR"/>
</dbReference>
<dbReference type="Gene3D" id="1.10.10.10">
    <property type="entry name" value="Winged helix-like DNA-binding domain superfamily/Winged helix DNA-binding domain"/>
    <property type="match status" value="1"/>
</dbReference>
<keyword evidence="3" id="KW-0804">Transcription</keyword>
<accession>A0ABS0XEU9</accession>
<dbReference type="SMART" id="SM00895">
    <property type="entry name" value="FCD"/>
    <property type="match status" value="1"/>
</dbReference>